<dbReference type="AlphaFoldDB" id="A0A0A2TUD1"/>
<dbReference type="InterPro" id="IPR009057">
    <property type="entry name" value="Homeodomain-like_sf"/>
</dbReference>
<dbReference type="GO" id="GO:0003700">
    <property type="term" value="F:DNA-binding transcription factor activity"/>
    <property type="evidence" value="ECO:0007669"/>
    <property type="project" value="InterPro"/>
</dbReference>
<evidence type="ECO:0000259" key="4">
    <source>
        <dbReference type="PROSITE" id="PS51071"/>
    </source>
</evidence>
<dbReference type="InterPro" id="IPR035472">
    <property type="entry name" value="RpiR-like_SIS"/>
</dbReference>
<dbReference type="GO" id="GO:0003677">
    <property type="term" value="F:DNA binding"/>
    <property type="evidence" value="ECO:0007669"/>
    <property type="project" value="UniProtKB-KW"/>
</dbReference>
<comment type="caution">
    <text evidence="6">The sequence shown here is derived from an EMBL/GenBank/DDBJ whole genome shotgun (WGS) entry which is preliminary data.</text>
</comment>
<dbReference type="InterPro" id="IPR047640">
    <property type="entry name" value="RpiR-like"/>
</dbReference>
<dbReference type="Pfam" id="PF01418">
    <property type="entry name" value="HTH_6"/>
    <property type="match status" value="1"/>
</dbReference>
<evidence type="ECO:0000256" key="3">
    <source>
        <dbReference type="ARBA" id="ARBA00023163"/>
    </source>
</evidence>
<keyword evidence="3" id="KW-0804">Transcription</keyword>
<dbReference type="eggNOG" id="COG1737">
    <property type="taxonomic scope" value="Bacteria"/>
</dbReference>
<name>A0A0A2TUD1_9BACI</name>
<feature type="domain" description="HTH rpiR-type" evidence="4">
    <location>
        <begin position="7"/>
        <end position="83"/>
    </location>
</feature>
<dbReference type="SUPFAM" id="SSF46689">
    <property type="entry name" value="Homeodomain-like"/>
    <property type="match status" value="1"/>
</dbReference>
<evidence type="ECO:0000256" key="2">
    <source>
        <dbReference type="ARBA" id="ARBA00023125"/>
    </source>
</evidence>
<reference evidence="6 7" key="1">
    <citation type="journal article" date="2015" name="Stand. Genomic Sci.">
        <title>High quality draft genome sequence of the moderately halophilic bacterium Pontibacillus yanchengensis Y32(T) and comparison among Pontibacillus genomes.</title>
        <authorList>
            <person name="Huang J."/>
            <person name="Qiao Z.X."/>
            <person name="Tang J.W."/>
            <person name="Wang G."/>
        </authorList>
    </citation>
    <scope>NUCLEOTIDE SEQUENCE [LARGE SCALE GENOMIC DNA]</scope>
    <source>
        <strain evidence="6 7">Y32</strain>
    </source>
</reference>
<dbReference type="GO" id="GO:0097367">
    <property type="term" value="F:carbohydrate derivative binding"/>
    <property type="evidence" value="ECO:0007669"/>
    <property type="project" value="InterPro"/>
</dbReference>
<dbReference type="Proteomes" id="UP000030147">
    <property type="component" value="Unassembled WGS sequence"/>
</dbReference>
<dbReference type="InterPro" id="IPR036388">
    <property type="entry name" value="WH-like_DNA-bd_sf"/>
</dbReference>
<dbReference type="SUPFAM" id="SSF53697">
    <property type="entry name" value="SIS domain"/>
    <property type="match status" value="1"/>
</dbReference>
<evidence type="ECO:0000313" key="7">
    <source>
        <dbReference type="Proteomes" id="UP000030147"/>
    </source>
</evidence>
<dbReference type="PROSITE" id="PS51464">
    <property type="entry name" value="SIS"/>
    <property type="match status" value="1"/>
</dbReference>
<dbReference type="CDD" id="cd05013">
    <property type="entry name" value="SIS_RpiR"/>
    <property type="match status" value="1"/>
</dbReference>
<dbReference type="PANTHER" id="PTHR30514">
    <property type="entry name" value="GLUCOKINASE"/>
    <property type="match status" value="1"/>
</dbReference>
<organism evidence="6 7">
    <name type="scientific">Pontibacillus yanchengensis Y32</name>
    <dbReference type="NCBI Taxonomy" id="1385514"/>
    <lineage>
        <taxon>Bacteria</taxon>
        <taxon>Bacillati</taxon>
        <taxon>Bacillota</taxon>
        <taxon>Bacilli</taxon>
        <taxon>Bacillales</taxon>
        <taxon>Bacillaceae</taxon>
        <taxon>Pontibacillus</taxon>
    </lineage>
</organism>
<dbReference type="EMBL" id="AVBF01000022">
    <property type="protein sequence ID" value="KGP72835.1"/>
    <property type="molecule type" value="Genomic_DNA"/>
</dbReference>
<sequence length="285" mass="31979">MEETASKHVLHRIQTIYSQFSEKEKLIADYILKDPQHIIHSTINQVSEDLMVADATVFRFCKRLGFKGYQAMKIALASEIVNPIQDIHETISEEDSEIDITYKVFNANINALEQSKEIQDQSMMKEIIEVLSNARSLNFFGSGGSGIVAEDAQHKFIRTGIPAHAYSESHLQVMVASQLTKDDVAILISHSGSNKDIIDVLDIVKQNGVPTIAITNLAKSVLSKNVDYALYTAAKETEYRSEALASRIAELTIIDALYVNYCIKHKEQTQEATQKMREAISMKRI</sequence>
<dbReference type="Gene3D" id="1.10.10.10">
    <property type="entry name" value="Winged helix-like DNA-binding domain superfamily/Winged helix DNA-binding domain"/>
    <property type="match status" value="1"/>
</dbReference>
<evidence type="ECO:0000313" key="6">
    <source>
        <dbReference type="EMBL" id="KGP72835.1"/>
    </source>
</evidence>
<proteinExistence type="predicted"/>
<dbReference type="InterPro" id="IPR001347">
    <property type="entry name" value="SIS_dom"/>
</dbReference>
<dbReference type="Gene3D" id="3.40.50.10490">
    <property type="entry name" value="Glucose-6-phosphate isomerase like protein, domain 1"/>
    <property type="match status" value="1"/>
</dbReference>
<dbReference type="InterPro" id="IPR000281">
    <property type="entry name" value="HTH_RpiR"/>
</dbReference>
<dbReference type="PROSITE" id="PS51071">
    <property type="entry name" value="HTH_RPIR"/>
    <property type="match status" value="1"/>
</dbReference>
<feature type="domain" description="SIS" evidence="5">
    <location>
        <begin position="127"/>
        <end position="267"/>
    </location>
</feature>
<accession>A0A0A2TUD1</accession>
<gene>
    <name evidence="6" type="ORF">N782_10210</name>
</gene>
<dbReference type="InterPro" id="IPR046348">
    <property type="entry name" value="SIS_dom_sf"/>
</dbReference>
<protein>
    <submittedName>
        <fullName evidence="6">RpiR family transcriptional regulator</fullName>
    </submittedName>
</protein>
<dbReference type="STRING" id="1385514.N782_10210"/>
<dbReference type="OrthoDB" id="3684496at2"/>
<keyword evidence="7" id="KW-1185">Reference proteome</keyword>
<keyword evidence="2" id="KW-0238">DNA-binding</keyword>
<dbReference type="Pfam" id="PF01380">
    <property type="entry name" value="SIS"/>
    <property type="match status" value="1"/>
</dbReference>
<dbReference type="GO" id="GO:1901135">
    <property type="term" value="P:carbohydrate derivative metabolic process"/>
    <property type="evidence" value="ECO:0007669"/>
    <property type="project" value="InterPro"/>
</dbReference>
<keyword evidence="1" id="KW-0805">Transcription regulation</keyword>
<evidence type="ECO:0000256" key="1">
    <source>
        <dbReference type="ARBA" id="ARBA00023015"/>
    </source>
</evidence>
<dbReference type="PANTHER" id="PTHR30514:SF1">
    <property type="entry name" value="HTH-TYPE TRANSCRIPTIONAL REGULATOR HEXR-RELATED"/>
    <property type="match status" value="1"/>
</dbReference>
<evidence type="ECO:0000259" key="5">
    <source>
        <dbReference type="PROSITE" id="PS51464"/>
    </source>
</evidence>
<dbReference type="RefSeq" id="WP_036818992.1">
    <property type="nucleotide sequence ID" value="NZ_AVBF01000022.1"/>
</dbReference>